<feature type="domain" description="FAD-binding PCMH-type" evidence="3">
    <location>
        <begin position="88"/>
        <end position="267"/>
    </location>
</feature>
<dbReference type="PANTHER" id="PTHR13878:SF91">
    <property type="entry name" value="FAD BINDING DOMAIN PROTEIN (AFU_ORTHOLOGUE AFUA_6G12070)-RELATED"/>
    <property type="match status" value="1"/>
</dbReference>
<dbReference type="PROSITE" id="PS51387">
    <property type="entry name" value="FAD_PCMH"/>
    <property type="match status" value="1"/>
</dbReference>
<dbReference type="PANTHER" id="PTHR13878">
    <property type="entry name" value="GULONOLACTONE OXIDASE"/>
    <property type="match status" value="1"/>
</dbReference>
<dbReference type="InterPro" id="IPR050432">
    <property type="entry name" value="FAD-linked_Oxidoreductases_BP"/>
</dbReference>
<dbReference type="InterPro" id="IPR016166">
    <property type="entry name" value="FAD-bd_PCMH"/>
</dbReference>
<dbReference type="Pfam" id="PF08031">
    <property type="entry name" value="BBE"/>
    <property type="match status" value="1"/>
</dbReference>
<evidence type="ECO:0000313" key="4">
    <source>
        <dbReference type="EMBL" id="BAZ95834.1"/>
    </source>
</evidence>
<dbReference type="InterPro" id="IPR036318">
    <property type="entry name" value="FAD-bd_PCMH-like_sf"/>
</dbReference>
<organism evidence="4">
    <name type="scientific">Curvularia pallescens</name>
    <dbReference type="NCBI Taxonomy" id="318706"/>
    <lineage>
        <taxon>Eukaryota</taxon>
        <taxon>Fungi</taxon>
        <taxon>Dikarya</taxon>
        <taxon>Ascomycota</taxon>
        <taxon>Pezizomycotina</taxon>
        <taxon>Dothideomycetes</taxon>
        <taxon>Pleosporomycetidae</taxon>
        <taxon>Pleosporales</taxon>
        <taxon>Pleosporineae</taxon>
        <taxon>Pleosporaceae</taxon>
        <taxon>Curvularia</taxon>
    </lineage>
</organism>
<dbReference type="Pfam" id="PF01565">
    <property type="entry name" value="FAD_binding_4"/>
    <property type="match status" value="1"/>
</dbReference>
<proteinExistence type="inferred from homology"/>
<name>A0A218PG01_9PLEO</name>
<dbReference type="InterPro" id="IPR006094">
    <property type="entry name" value="Oxid_FAD_bind_N"/>
</dbReference>
<evidence type="ECO:0000256" key="1">
    <source>
        <dbReference type="ARBA" id="ARBA00005466"/>
    </source>
</evidence>
<sequence>MIGIVLIILWVAGLFPLFLWHMSVMKLGLLLHTMKVNATHCKPDLRLKTLNAVLTLWPSLPVPGEILNTYWQNDTCSPFTSSVASCELGNRASYSINVTGPDDVRAGVEFARTRNIRLVIRNTGIDYLGQSTGHGALALWTYNLKSIKMIHDYNSTYHNGPAIKLGSGVTAGEAYQAVAATGHRLVTAECGLAGTAGGYVQAGGQSQLVTAYGLAADQVLEWEVVTLDGRHLIVTPEHHADLYWALAGGGGGTYAVVLSVTFRVFPEGPVAGGAMTVTSKNTTALFKAIETFFHQAPSVVDDTRDNIQLFVTNDSLSILNIISPDQNNTSSIDNLLAGFFPELDKLGLPYNLTKLVYPTYLDGFTSFYGPLPYGNLCPTFPIIGSRLVPRSIVQNPETNRNLIDLYRNITSDGTWWIGCSIFNVDDDPDSSPRRPPHPPNSVLPAWRKAIAYCNPQTHTPYPFTDPELAGALRKKLVEDIFPRLEAATPGGGILNEIDPTYKGDWKEGFFGANYEKLLKIKNKYDPEGLLYGPFAVGSDKSRIDGEGRLCRV</sequence>
<evidence type="ECO:0000256" key="2">
    <source>
        <dbReference type="ARBA" id="ARBA00023002"/>
    </source>
</evidence>
<dbReference type="GO" id="GO:0016491">
    <property type="term" value="F:oxidoreductase activity"/>
    <property type="evidence" value="ECO:0007669"/>
    <property type="project" value="UniProtKB-KW"/>
</dbReference>
<dbReference type="GO" id="GO:0071949">
    <property type="term" value="F:FAD binding"/>
    <property type="evidence" value="ECO:0007669"/>
    <property type="project" value="InterPro"/>
</dbReference>
<evidence type="ECO:0000259" key="3">
    <source>
        <dbReference type="PROSITE" id="PS51387"/>
    </source>
</evidence>
<dbReference type="Gene3D" id="3.30.465.10">
    <property type="match status" value="2"/>
</dbReference>
<protein>
    <submittedName>
        <fullName evidence="4">FAD/FMN-containing dehydrogenase cpaL</fullName>
    </submittedName>
</protein>
<accession>A0A218PG01</accession>
<dbReference type="SUPFAM" id="SSF56176">
    <property type="entry name" value="FAD-binding/transporter-associated domain-like"/>
    <property type="match status" value="1"/>
</dbReference>
<dbReference type="InterPro" id="IPR016169">
    <property type="entry name" value="FAD-bd_PCMH_sub2"/>
</dbReference>
<dbReference type="InterPro" id="IPR012951">
    <property type="entry name" value="BBE"/>
</dbReference>
<reference evidence="4" key="1">
    <citation type="submission" date="2017-01" db="EMBL/GenBank/DDBJ databases">
        <title>Biosynthetic gene cluster of curvupallides.</title>
        <authorList>
            <person name="Tsunematsu Y."/>
            <person name="Watanabe K."/>
            <person name="Yokoyama M."/>
            <person name="Yamamoto T."/>
            <person name="Kishimoto S."/>
            <person name="Hirayama Y."/>
        </authorList>
    </citation>
    <scope>NUCLEOTIDE SEQUENCE</scope>
    <source>
        <strain evidence="4">DSM 62482</strain>
    </source>
</reference>
<dbReference type="AlphaFoldDB" id="A0A218PG01"/>
<dbReference type="EMBL" id="LC208781">
    <property type="protein sequence ID" value="BAZ95834.1"/>
    <property type="molecule type" value="Genomic_DNA"/>
</dbReference>
<comment type="similarity">
    <text evidence="1">Belongs to the oxygen-dependent FAD-linked oxidoreductase family.</text>
</comment>
<keyword evidence="2" id="KW-0560">Oxidoreductase</keyword>